<dbReference type="SUPFAM" id="SSF53807">
    <property type="entry name" value="Helical backbone' metal receptor"/>
    <property type="match status" value="1"/>
</dbReference>
<comment type="caution">
    <text evidence="2">The sequence shown here is derived from an EMBL/GenBank/DDBJ whole genome shotgun (WGS) entry which is preliminary data.</text>
</comment>
<name>A0A3E2X1F0_9FIRM</name>
<dbReference type="Gene3D" id="3.40.50.1980">
    <property type="entry name" value="Nitrogenase molybdenum iron protein domain"/>
    <property type="match status" value="2"/>
</dbReference>
<accession>A0A3E2X1F0</accession>
<dbReference type="Proteomes" id="UP000261111">
    <property type="component" value="Unassembled WGS sequence"/>
</dbReference>
<organism evidence="2 3">
    <name type="scientific">Hungatella hathewayi</name>
    <dbReference type="NCBI Taxonomy" id="154046"/>
    <lineage>
        <taxon>Bacteria</taxon>
        <taxon>Bacillati</taxon>
        <taxon>Bacillota</taxon>
        <taxon>Clostridia</taxon>
        <taxon>Lachnospirales</taxon>
        <taxon>Lachnospiraceae</taxon>
        <taxon>Hungatella</taxon>
    </lineage>
</organism>
<evidence type="ECO:0000313" key="3">
    <source>
        <dbReference type="Proteomes" id="UP000261111"/>
    </source>
</evidence>
<dbReference type="PANTHER" id="PTHR42956">
    <property type="entry name" value="NITROGENASE IRON-MOLYBDENUM COFACTOR BIOSYNTHESIS PROTEIN NIFE"/>
    <property type="match status" value="1"/>
</dbReference>
<gene>
    <name evidence="2" type="ORF">DWX41_02680</name>
</gene>
<feature type="domain" description="Nitrogenase/oxidoreductase component 1" evidence="1">
    <location>
        <begin position="21"/>
        <end position="385"/>
    </location>
</feature>
<protein>
    <submittedName>
        <fullName evidence="2">Oxidoreductase</fullName>
    </submittedName>
</protein>
<dbReference type="GO" id="GO:0016491">
    <property type="term" value="F:oxidoreductase activity"/>
    <property type="evidence" value="ECO:0007669"/>
    <property type="project" value="InterPro"/>
</dbReference>
<proteinExistence type="predicted"/>
<dbReference type="PANTHER" id="PTHR42956:SF1">
    <property type="entry name" value="NITROGENASE IRON-MOLYBDENUM COFACTOR BIOSYNTHESIS PROTEIN NIFE"/>
    <property type="match status" value="1"/>
</dbReference>
<evidence type="ECO:0000259" key="1">
    <source>
        <dbReference type="Pfam" id="PF00148"/>
    </source>
</evidence>
<dbReference type="EMBL" id="QVIA01000002">
    <property type="protein sequence ID" value="RGC35109.1"/>
    <property type="molecule type" value="Genomic_DNA"/>
</dbReference>
<reference evidence="2 3" key="1">
    <citation type="submission" date="2018-08" db="EMBL/GenBank/DDBJ databases">
        <title>A genome reference for cultivated species of the human gut microbiota.</title>
        <authorList>
            <person name="Zou Y."/>
            <person name="Xue W."/>
            <person name="Luo G."/>
        </authorList>
    </citation>
    <scope>NUCLEOTIDE SEQUENCE [LARGE SCALE GENOMIC DNA]</scope>
    <source>
        <strain evidence="2 3">AF19-21</strain>
    </source>
</reference>
<dbReference type="InterPro" id="IPR049939">
    <property type="entry name" value="NifE-like"/>
</dbReference>
<dbReference type="AlphaFoldDB" id="A0A3E2X1F0"/>
<dbReference type="InterPro" id="IPR000510">
    <property type="entry name" value="Nase/OxRdtase_comp1"/>
</dbReference>
<evidence type="ECO:0000313" key="2">
    <source>
        <dbReference type="EMBL" id="RGC35109.1"/>
    </source>
</evidence>
<sequence length="388" mass="43099">MEFDPLNYPELWYFGQPRVPCTYLDKRDYVYGSRDKLTEALHFLESNMNFDLIVIVNSPGAALIGDDVRDIAMDEIQGTPVFTVETPGYSRDIWEGYSSACCQIIRELLPDAPLPVNTGTRKKVNILGMSIFHKYYQGDCREFTRLLDLCGIDVSCILCCECTFEEIMGMRNADLNIVVDTIYGMDAARLLEEKYQIPYVSCPGVPVGFSAAETLIHQVCSLLNADSAAFVTESEKSRARAYIYLSRLNSLTGLPKGVKFAVHGTCSQCYGYTAFLIRYFGMTADCISVLDPPGANSPPAPEYEELCRLLEKTSMSGALHKDILSTDAELVFAYGNIIAKLKAMHRDFSGIEISLPSMGYTDVIPKTHLGLSGGLLLCEQIINGLMFR</sequence>
<dbReference type="Pfam" id="PF00148">
    <property type="entry name" value="Oxidored_nitro"/>
    <property type="match status" value="1"/>
</dbReference>